<feature type="non-terminal residue" evidence="1">
    <location>
        <position position="85"/>
    </location>
</feature>
<keyword evidence="2" id="KW-1185">Reference proteome</keyword>
<dbReference type="Proteomes" id="UP001154282">
    <property type="component" value="Unassembled WGS sequence"/>
</dbReference>
<dbReference type="AlphaFoldDB" id="A0AAV0IYS7"/>
<protein>
    <submittedName>
        <fullName evidence="1">Uncharacterized protein</fullName>
    </submittedName>
</protein>
<name>A0AAV0IYS7_9ROSI</name>
<reference evidence="1" key="1">
    <citation type="submission" date="2022-08" db="EMBL/GenBank/DDBJ databases">
        <authorList>
            <person name="Gutierrez-Valencia J."/>
        </authorList>
    </citation>
    <scope>NUCLEOTIDE SEQUENCE</scope>
</reference>
<evidence type="ECO:0000313" key="1">
    <source>
        <dbReference type="EMBL" id="CAI0402714.1"/>
    </source>
</evidence>
<gene>
    <name evidence="1" type="ORF">LITE_LOCUS11731</name>
</gene>
<accession>A0AAV0IYS7</accession>
<sequence length="85" mass="10109">MDPSIYDPRLYIQGGPRETDLLDEQPYHRSESVWAADPEQLDVITHRSLSRLPKWDDRIEPFIERARLLRVRKFVGMEMDNNLLT</sequence>
<organism evidence="1 2">
    <name type="scientific">Linum tenue</name>
    <dbReference type="NCBI Taxonomy" id="586396"/>
    <lineage>
        <taxon>Eukaryota</taxon>
        <taxon>Viridiplantae</taxon>
        <taxon>Streptophyta</taxon>
        <taxon>Embryophyta</taxon>
        <taxon>Tracheophyta</taxon>
        <taxon>Spermatophyta</taxon>
        <taxon>Magnoliopsida</taxon>
        <taxon>eudicotyledons</taxon>
        <taxon>Gunneridae</taxon>
        <taxon>Pentapetalae</taxon>
        <taxon>rosids</taxon>
        <taxon>fabids</taxon>
        <taxon>Malpighiales</taxon>
        <taxon>Linaceae</taxon>
        <taxon>Linum</taxon>
    </lineage>
</organism>
<dbReference type="EMBL" id="CAMGYJ010000004">
    <property type="protein sequence ID" value="CAI0402714.1"/>
    <property type="molecule type" value="Genomic_DNA"/>
</dbReference>
<comment type="caution">
    <text evidence="1">The sequence shown here is derived from an EMBL/GenBank/DDBJ whole genome shotgun (WGS) entry which is preliminary data.</text>
</comment>
<proteinExistence type="predicted"/>
<evidence type="ECO:0000313" key="2">
    <source>
        <dbReference type="Proteomes" id="UP001154282"/>
    </source>
</evidence>